<evidence type="ECO:0000313" key="8">
    <source>
        <dbReference type="Proteomes" id="UP000000852"/>
    </source>
</evidence>
<dbReference type="InterPro" id="IPR039425">
    <property type="entry name" value="RNA_pol_sigma-70-like"/>
</dbReference>
<dbReference type="HOGENOM" id="CLU_047691_4_1_10"/>
<evidence type="ECO:0000256" key="2">
    <source>
        <dbReference type="ARBA" id="ARBA00023015"/>
    </source>
</evidence>
<evidence type="ECO:0000256" key="3">
    <source>
        <dbReference type="ARBA" id="ARBA00023082"/>
    </source>
</evidence>
<dbReference type="OrthoDB" id="659577at2"/>
<evidence type="ECO:0000256" key="1">
    <source>
        <dbReference type="ARBA" id="ARBA00010641"/>
    </source>
</evidence>
<dbReference type="InterPro" id="IPR013324">
    <property type="entry name" value="RNA_pol_sigma_r3/r4-like"/>
</dbReference>
<comment type="similarity">
    <text evidence="1">Belongs to the sigma-70 factor family. ECF subfamily.</text>
</comment>
<dbReference type="KEGG" id="phe:Phep_2285"/>
<dbReference type="InterPro" id="IPR013325">
    <property type="entry name" value="RNA_pol_sigma_r2"/>
</dbReference>
<dbReference type="InterPro" id="IPR036388">
    <property type="entry name" value="WH-like_DNA-bd_sf"/>
</dbReference>
<dbReference type="STRING" id="485917.Phep_2285"/>
<keyword evidence="4" id="KW-0804">Transcription</keyword>
<dbReference type="GO" id="GO:0003677">
    <property type="term" value="F:DNA binding"/>
    <property type="evidence" value="ECO:0007669"/>
    <property type="project" value="InterPro"/>
</dbReference>
<dbReference type="Pfam" id="PF04542">
    <property type="entry name" value="Sigma70_r2"/>
    <property type="match status" value="1"/>
</dbReference>
<protein>
    <submittedName>
        <fullName evidence="7">RNA polymerase sigma factor, sigma-70 family</fullName>
    </submittedName>
</protein>
<dbReference type="RefSeq" id="WP_015808102.1">
    <property type="nucleotide sequence ID" value="NC_013061.1"/>
</dbReference>
<evidence type="ECO:0000259" key="6">
    <source>
        <dbReference type="Pfam" id="PF08281"/>
    </source>
</evidence>
<dbReference type="SUPFAM" id="SSF88659">
    <property type="entry name" value="Sigma3 and sigma4 domains of RNA polymerase sigma factors"/>
    <property type="match status" value="1"/>
</dbReference>
<evidence type="ECO:0000256" key="4">
    <source>
        <dbReference type="ARBA" id="ARBA00023163"/>
    </source>
</evidence>
<dbReference type="Proteomes" id="UP000000852">
    <property type="component" value="Chromosome"/>
</dbReference>
<dbReference type="Gene3D" id="1.10.1740.10">
    <property type="match status" value="1"/>
</dbReference>
<dbReference type="eggNOG" id="COG1595">
    <property type="taxonomic scope" value="Bacteria"/>
</dbReference>
<organism evidence="7 8">
    <name type="scientific">Pedobacter heparinus (strain ATCC 13125 / DSM 2366 / CIP 104194 / JCM 7457 / NBRC 12017 / NCIMB 9290 / NRRL B-14731 / HIM 762-3)</name>
    <dbReference type="NCBI Taxonomy" id="485917"/>
    <lineage>
        <taxon>Bacteria</taxon>
        <taxon>Pseudomonadati</taxon>
        <taxon>Bacteroidota</taxon>
        <taxon>Sphingobacteriia</taxon>
        <taxon>Sphingobacteriales</taxon>
        <taxon>Sphingobacteriaceae</taxon>
        <taxon>Pedobacter</taxon>
    </lineage>
</organism>
<feature type="domain" description="RNA polymerase sigma factor 70 region 4 type 2" evidence="6">
    <location>
        <begin position="123"/>
        <end position="171"/>
    </location>
</feature>
<proteinExistence type="inferred from homology"/>
<dbReference type="PANTHER" id="PTHR43133">
    <property type="entry name" value="RNA POLYMERASE ECF-TYPE SIGMA FACTO"/>
    <property type="match status" value="1"/>
</dbReference>
<dbReference type="GO" id="GO:0006352">
    <property type="term" value="P:DNA-templated transcription initiation"/>
    <property type="evidence" value="ECO:0007669"/>
    <property type="project" value="InterPro"/>
</dbReference>
<dbReference type="Gene3D" id="1.10.10.10">
    <property type="entry name" value="Winged helix-like DNA-binding domain superfamily/Winged helix DNA-binding domain"/>
    <property type="match status" value="1"/>
</dbReference>
<gene>
    <name evidence="7" type="ordered locus">Phep_2285</name>
</gene>
<reference evidence="7 8" key="1">
    <citation type="journal article" date="2009" name="Stand. Genomic Sci.">
        <title>Complete genome sequence of Pedobacter heparinus type strain (HIM 762-3).</title>
        <authorList>
            <person name="Han C."/>
            <person name="Spring S."/>
            <person name="Lapidus A."/>
            <person name="Del Rio T.G."/>
            <person name="Tice H."/>
            <person name="Copeland A."/>
            <person name="Cheng J.F."/>
            <person name="Lucas S."/>
            <person name="Chen F."/>
            <person name="Nolan M."/>
            <person name="Bruce D."/>
            <person name="Goodwin L."/>
            <person name="Pitluck S."/>
            <person name="Ivanova N."/>
            <person name="Mavromatis K."/>
            <person name="Mikhailova N."/>
            <person name="Pati A."/>
            <person name="Chen A."/>
            <person name="Palaniappan K."/>
            <person name="Land M."/>
            <person name="Hauser L."/>
            <person name="Chang Y.J."/>
            <person name="Jeffries C.C."/>
            <person name="Saunders E."/>
            <person name="Chertkov O."/>
            <person name="Brettin T."/>
            <person name="Goker M."/>
            <person name="Rohde M."/>
            <person name="Bristow J."/>
            <person name="Eisen J.A."/>
            <person name="Markowitz V."/>
            <person name="Hugenholtz P."/>
            <person name="Kyrpides N.C."/>
            <person name="Klenk H.P."/>
            <person name="Detter J.C."/>
        </authorList>
    </citation>
    <scope>NUCLEOTIDE SEQUENCE [LARGE SCALE GENOMIC DNA]</scope>
    <source>
        <strain evidence="8">ATCC 13125 / DSM 2366 / CIP 104194 / JCM 7457 / NBRC 12017 / NCIMB 9290 / NRRL B-14731 / HIM 762-3</strain>
    </source>
</reference>
<dbReference type="Pfam" id="PF08281">
    <property type="entry name" value="Sigma70_r4_2"/>
    <property type="match status" value="1"/>
</dbReference>
<dbReference type="GO" id="GO:0016987">
    <property type="term" value="F:sigma factor activity"/>
    <property type="evidence" value="ECO:0007669"/>
    <property type="project" value="UniProtKB-KW"/>
</dbReference>
<dbReference type="NCBIfam" id="TIGR02937">
    <property type="entry name" value="sigma70-ECF"/>
    <property type="match status" value="1"/>
</dbReference>
<evidence type="ECO:0000259" key="5">
    <source>
        <dbReference type="Pfam" id="PF04542"/>
    </source>
</evidence>
<dbReference type="EMBL" id="CP001681">
    <property type="protein sequence ID" value="ACU04489.1"/>
    <property type="molecule type" value="Genomic_DNA"/>
</dbReference>
<name>C6XYK7_PEDHD</name>
<accession>C6XYK7</accession>
<dbReference type="InterPro" id="IPR013249">
    <property type="entry name" value="RNA_pol_sigma70_r4_t2"/>
</dbReference>
<keyword evidence="2" id="KW-0805">Transcription regulation</keyword>
<dbReference type="SUPFAM" id="SSF88946">
    <property type="entry name" value="Sigma2 domain of RNA polymerase sigma factors"/>
    <property type="match status" value="1"/>
</dbReference>
<dbReference type="PANTHER" id="PTHR43133:SF46">
    <property type="entry name" value="RNA POLYMERASE SIGMA-70 FACTOR ECF SUBFAMILY"/>
    <property type="match status" value="1"/>
</dbReference>
<feature type="domain" description="RNA polymerase sigma-70 region 2" evidence="5">
    <location>
        <begin position="24"/>
        <end position="89"/>
    </location>
</feature>
<dbReference type="InterPro" id="IPR007627">
    <property type="entry name" value="RNA_pol_sigma70_r2"/>
</dbReference>
<keyword evidence="3" id="KW-0731">Sigma factor</keyword>
<keyword evidence="8" id="KW-1185">Reference proteome</keyword>
<dbReference type="InterPro" id="IPR014284">
    <property type="entry name" value="RNA_pol_sigma-70_dom"/>
</dbReference>
<evidence type="ECO:0000313" key="7">
    <source>
        <dbReference type="EMBL" id="ACU04489.1"/>
    </source>
</evidence>
<dbReference type="AlphaFoldDB" id="C6XYK7"/>
<sequence>MRYTAEHSLLQLVSSGNEEAFTIIYERYRLRVYLFIKKYLKSSQLSDDICQNVFLKIWENKEELSTINSFNAYAFTIAKRQCLDFLKRAAVEQTAMNLILQAYPLDNNITEENQQYNEYLNFIDNTLLRLPPQTQEVFKLCRQQYKSYDEAAAILGISRHAIKKHMVRSMKVLRTAAETELGISMSILFILLSSF</sequence>